<name>A0A9P5SUS8_9FUNG</name>
<sequence>MAEKDGRDETYCRDRAESKREAAVRTWIDDDVKQRIKAAEDHFKCQLKDAEARFRWQLRDANDRAQRRLQAAEDPASLTYIDMSISLSTSATPMVDAKQNSIVAGMAGVSLQSLKSEKLPAYSTVKGEEPVTVYPAANDEGAELQWFLEIFRNAKGETFAKLFDLLERRYDQDEGYIHRQAIALSASNPERKSQLAIELLDLRMERSRLQSQKRAYLADPEAQGAIREEVLVKVLGMTQSQNKAQEHSPPASVEEIQYQEFEQEEYVKEVQKTEQQEAFRRAKADETRRDNQRRIVEYEANRRNRHAEETSKLKEQYAEKVAKMKKQREENSISWQKQSEEESKKWYKEFVEDQAKWMKEDAEEFARWRKEVDADMSKWKDQESEQALKWHKKHAEEVARRRIKNTEDLAKKRAMEGQERARLRIKEVADRAGSTEKDPYKAINEAETSTLREA</sequence>
<accession>A0A9P5SUS8</accession>
<evidence type="ECO:0000313" key="3">
    <source>
        <dbReference type="Proteomes" id="UP000696485"/>
    </source>
</evidence>
<evidence type="ECO:0000256" key="1">
    <source>
        <dbReference type="SAM" id="MobiDB-lite"/>
    </source>
</evidence>
<reference evidence="2" key="1">
    <citation type="journal article" date="2020" name="Fungal Divers.">
        <title>Resolving the Mortierellaceae phylogeny through synthesis of multi-gene phylogenetics and phylogenomics.</title>
        <authorList>
            <person name="Vandepol N."/>
            <person name="Liber J."/>
            <person name="Desiro A."/>
            <person name="Na H."/>
            <person name="Kennedy M."/>
            <person name="Barry K."/>
            <person name="Grigoriev I.V."/>
            <person name="Miller A.N."/>
            <person name="O'Donnell K."/>
            <person name="Stajich J.E."/>
            <person name="Bonito G."/>
        </authorList>
    </citation>
    <scope>NUCLEOTIDE SEQUENCE</scope>
    <source>
        <strain evidence="2">NVP1</strain>
    </source>
</reference>
<feature type="compositionally biased region" description="Basic and acidic residues" evidence="1">
    <location>
        <begin position="427"/>
        <end position="440"/>
    </location>
</feature>
<comment type="caution">
    <text evidence="2">The sequence shown here is derived from an EMBL/GenBank/DDBJ whole genome shotgun (WGS) entry which is preliminary data.</text>
</comment>
<proteinExistence type="predicted"/>
<organism evidence="2 3">
    <name type="scientific">Podila minutissima</name>
    <dbReference type="NCBI Taxonomy" id="64525"/>
    <lineage>
        <taxon>Eukaryota</taxon>
        <taxon>Fungi</taxon>
        <taxon>Fungi incertae sedis</taxon>
        <taxon>Mucoromycota</taxon>
        <taxon>Mortierellomycotina</taxon>
        <taxon>Mortierellomycetes</taxon>
        <taxon>Mortierellales</taxon>
        <taxon>Mortierellaceae</taxon>
        <taxon>Podila</taxon>
    </lineage>
</organism>
<feature type="region of interest" description="Disordered" evidence="1">
    <location>
        <begin position="427"/>
        <end position="454"/>
    </location>
</feature>
<evidence type="ECO:0000313" key="2">
    <source>
        <dbReference type="EMBL" id="KAF9336038.1"/>
    </source>
</evidence>
<dbReference type="AlphaFoldDB" id="A0A9P5SUS8"/>
<dbReference type="Proteomes" id="UP000696485">
    <property type="component" value="Unassembled WGS sequence"/>
</dbReference>
<gene>
    <name evidence="2" type="ORF">BG006_009929</name>
</gene>
<keyword evidence="3" id="KW-1185">Reference proteome</keyword>
<protein>
    <submittedName>
        <fullName evidence="2">Uncharacterized protein</fullName>
    </submittedName>
</protein>
<dbReference type="EMBL" id="JAAAUY010000075">
    <property type="protein sequence ID" value="KAF9336038.1"/>
    <property type="molecule type" value="Genomic_DNA"/>
</dbReference>